<accession>A0ABS0FEA1</accession>
<dbReference type="RefSeq" id="WP_196080523.1">
    <property type="nucleotide sequence ID" value="NZ_JADPVI010000004.1"/>
</dbReference>
<dbReference type="EMBL" id="JADPVI010000004">
    <property type="protein sequence ID" value="MBF8458044.1"/>
    <property type="molecule type" value="Genomic_DNA"/>
</dbReference>
<organism evidence="5 6">
    <name type="scientific">Kaistella gelatinilytica</name>
    <dbReference type="NCBI Taxonomy" id="2787636"/>
    <lineage>
        <taxon>Bacteria</taxon>
        <taxon>Pseudomonadati</taxon>
        <taxon>Bacteroidota</taxon>
        <taxon>Flavobacteriia</taxon>
        <taxon>Flavobacteriales</taxon>
        <taxon>Weeksellaceae</taxon>
        <taxon>Chryseobacterium group</taxon>
        <taxon>Kaistella</taxon>
    </lineage>
</organism>
<evidence type="ECO:0000313" key="5">
    <source>
        <dbReference type="EMBL" id="MBF8458044.1"/>
    </source>
</evidence>
<comment type="subcellular location">
    <subcellularLocation>
        <location evidence="1">Membrane</location>
    </subcellularLocation>
</comment>
<feature type="chain" id="PRO_5046620015" evidence="3">
    <location>
        <begin position="20"/>
        <end position="437"/>
    </location>
</feature>
<evidence type="ECO:0000256" key="1">
    <source>
        <dbReference type="ARBA" id="ARBA00004370"/>
    </source>
</evidence>
<sequence length="437" mass="49226">MKKLIVLLLVTVFSTTFFAQKLDRDKLDLYFQTLENNNKFMGSVALSENGIIYTRSVGYSDVETKAKPNETTKYRIGSISKSFTSALILKAMEENKLSLDTKIDQYFPSIKNANKISISNLLNHRSGIHNFTSSEDYLKWNTQKKSEKELLEIIEKGGIDFEPDSKADYSNSNYVLLSFILEKVYKKPYSEILTDKIIKPVGLKNTYFGRKINLKNNEANSYHYENEWKKEPETDMSIPLGAGAIVSTPSDLLQFADALFGGKIISEKSLKLMETLKDNYGYGLFQMPFGTKKAFGHTGGIDGFTSNYGYFPAEKVSFAFTSNGSNYTNNNIAIALLSAVFNQPYEIPTFKNIDLKTEDLDQYLGNYSSKDIPLKVTVTKSDTTLMAQATGQSAFPLEATDKNIFKFDQAGIVLEFKPAEKKMILNQGGKIYNFDKE</sequence>
<reference evidence="5 6" key="1">
    <citation type="submission" date="2020-11" db="EMBL/GenBank/DDBJ databases">
        <title>Kaistella gelatinilytica sp. nov., a flavobacterium isolated from Antarctic Soil.</title>
        <authorList>
            <person name="Li J."/>
        </authorList>
    </citation>
    <scope>NUCLEOTIDE SEQUENCE [LARGE SCALE GENOMIC DNA]</scope>
    <source>
        <strain evidence="5 6">G5-32</strain>
    </source>
</reference>
<name>A0ABS0FEA1_9FLAO</name>
<dbReference type="PANTHER" id="PTHR46825">
    <property type="entry name" value="D-ALANYL-D-ALANINE-CARBOXYPEPTIDASE/ENDOPEPTIDASE AMPH"/>
    <property type="match status" value="1"/>
</dbReference>
<keyword evidence="6" id="KW-1185">Reference proteome</keyword>
<dbReference type="Gene3D" id="3.40.710.10">
    <property type="entry name" value="DD-peptidase/beta-lactamase superfamily"/>
    <property type="match status" value="1"/>
</dbReference>
<comment type="caution">
    <text evidence="5">The sequence shown here is derived from an EMBL/GenBank/DDBJ whole genome shotgun (WGS) entry which is preliminary data.</text>
</comment>
<keyword evidence="2" id="KW-0472">Membrane</keyword>
<keyword evidence="3" id="KW-0732">Signal</keyword>
<evidence type="ECO:0000259" key="4">
    <source>
        <dbReference type="Pfam" id="PF00144"/>
    </source>
</evidence>
<dbReference type="InterPro" id="IPR012338">
    <property type="entry name" value="Beta-lactam/transpept-like"/>
</dbReference>
<proteinExistence type="predicted"/>
<evidence type="ECO:0000313" key="6">
    <source>
        <dbReference type="Proteomes" id="UP000660070"/>
    </source>
</evidence>
<dbReference type="InterPro" id="IPR001466">
    <property type="entry name" value="Beta-lactam-related"/>
</dbReference>
<evidence type="ECO:0000256" key="2">
    <source>
        <dbReference type="ARBA" id="ARBA00023136"/>
    </source>
</evidence>
<dbReference type="SUPFAM" id="SSF56601">
    <property type="entry name" value="beta-lactamase/transpeptidase-like"/>
    <property type="match status" value="1"/>
</dbReference>
<feature type="signal peptide" evidence="3">
    <location>
        <begin position="1"/>
        <end position="19"/>
    </location>
</feature>
<protein>
    <submittedName>
        <fullName evidence="5">Beta-lactamase family protein</fullName>
    </submittedName>
</protein>
<dbReference type="Proteomes" id="UP000660070">
    <property type="component" value="Unassembled WGS sequence"/>
</dbReference>
<dbReference type="InterPro" id="IPR050491">
    <property type="entry name" value="AmpC-like"/>
</dbReference>
<gene>
    <name evidence="5" type="ORF">IV494_12740</name>
</gene>
<dbReference type="PANTHER" id="PTHR46825:SF11">
    <property type="entry name" value="PENICILLIN-BINDING PROTEIN 4"/>
    <property type="match status" value="1"/>
</dbReference>
<feature type="domain" description="Beta-lactamase-related" evidence="4">
    <location>
        <begin position="49"/>
        <end position="327"/>
    </location>
</feature>
<dbReference type="Pfam" id="PF00144">
    <property type="entry name" value="Beta-lactamase"/>
    <property type="match status" value="1"/>
</dbReference>
<evidence type="ECO:0000256" key="3">
    <source>
        <dbReference type="SAM" id="SignalP"/>
    </source>
</evidence>